<feature type="chain" id="PRO_5042297253" evidence="1">
    <location>
        <begin position="23"/>
        <end position="147"/>
    </location>
</feature>
<accession>A0AAD6V8L4</accession>
<comment type="caution">
    <text evidence="2">The sequence shown here is derived from an EMBL/GenBank/DDBJ whole genome shotgun (WGS) entry which is preliminary data.</text>
</comment>
<evidence type="ECO:0000313" key="2">
    <source>
        <dbReference type="EMBL" id="KAJ7205268.1"/>
    </source>
</evidence>
<dbReference type="AlphaFoldDB" id="A0AAD6V8L4"/>
<evidence type="ECO:0000256" key="1">
    <source>
        <dbReference type="SAM" id="SignalP"/>
    </source>
</evidence>
<reference evidence="2" key="1">
    <citation type="submission" date="2023-03" db="EMBL/GenBank/DDBJ databases">
        <title>Massive genome expansion in bonnet fungi (Mycena s.s.) driven by repeated elements and novel gene families across ecological guilds.</title>
        <authorList>
            <consortium name="Lawrence Berkeley National Laboratory"/>
            <person name="Harder C.B."/>
            <person name="Miyauchi S."/>
            <person name="Viragh M."/>
            <person name="Kuo A."/>
            <person name="Thoen E."/>
            <person name="Andreopoulos B."/>
            <person name="Lu D."/>
            <person name="Skrede I."/>
            <person name="Drula E."/>
            <person name="Henrissat B."/>
            <person name="Morin E."/>
            <person name="Kohler A."/>
            <person name="Barry K."/>
            <person name="LaButti K."/>
            <person name="Morin E."/>
            <person name="Salamov A."/>
            <person name="Lipzen A."/>
            <person name="Mereny Z."/>
            <person name="Hegedus B."/>
            <person name="Baldrian P."/>
            <person name="Stursova M."/>
            <person name="Weitz H."/>
            <person name="Taylor A."/>
            <person name="Grigoriev I.V."/>
            <person name="Nagy L.G."/>
            <person name="Martin F."/>
            <person name="Kauserud H."/>
        </authorList>
    </citation>
    <scope>NUCLEOTIDE SEQUENCE</scope>
    <source>
        <strain evidence="2">9144</strain>
    </source>
</reference>
<organism evidence="2 3">
    <name type="scientific">Mycena pura</name>
    <dbReference type="NCBI Taxonomy" id="153505"/>
    <lineage>
        <taxon>Eukaryota</taxon>
        <taxon>Fungi</taxon>
        <taxon>Dikarya</taxon>
        <taxon>Basidiomycota</taxon>
        <taxon>Agaricomycotina</taxon>
        <taxon>Agaricomycetes</taxon>
        <taxon>Agaricomycetidae</taxon>
        <taxon>Agaricales</taxon>
        <taxon>Marasmiineae</taxon>
        <taxon>Mycenaceae</taxon>
        <taxon>Mycena</taxon>
    </lineage>
</organism>
<feature type="signal peptide" evidence="1">
    <location>
        <begin position="1"/>
        <end position="22"/>
    </location>
</feature>
<keyword evidence="3" id="KW-1185">Reference proteome</keyword>
<evidence type="ECO:0000313" key="3">
    <source>
        <dbReference type="Proteomes" id="UP001219525"/>
    </source>
</evidence>
<name>A0AAD6V8L4_9AGAR</name>
<protein>
    <submittedName>
        <fullName evidence="2">Uncharacterized protein</fullName>
    </submittedName>
</protein>
<dbReference type="EMBL" id="JARJCW010000044">
    <property type="protein sequence ID" value="KAJ7205268.1"/>
    <property type="molecule type" value="Genomic_DNA"/>
</dbReference>
<keyword evidence="1" id="KW-0732">Signal</keyword>
<proteinExistence type="predicted"/>
<gene>
    <name evidence="2" type="ORF">GGX14DRAFT_645200</name>
</gene>
<sequence>MFFISSLLTAVSAATIMGRANAFEGTGSYASLRRKSTLAEFNVGYVNCPCPPFNGPSAAYIPPALVGSHQCCQGPEITITCTLPTPTVLPVLKFFADNGKSVAAVFSGFLTCDGCNEGQDIYLSPFAFQQLEDNANQTTLSDVTWSF</sequence>
<dbReference type="Proteomes" id="UP001219525">
    <property type="component" value="Unassembled WGS sequence"/>
</dbReference>